<keyword evidence="3" id="KW-1185">Reference proteome</keyword>
<evidence type="ECO:0000256" key="1">
    <source>
        <dbReference type="SAM" id="MobiDB-lite"/>
    </source>
</evidence>
<evidence type="ECO:0000313" key="2">
    <source>
        <dbReference type="EMBL" id="GGI46900.1"/>
    </source>
</evidence>
<evidence type="ECO:0000313" key="3">
    <source>
        <dbReference type="Proteomes" id="UP000615455"/>
    </source>
</evidence>
<accession>A0ABQ2BT08</accession>
<dbReference type="Proteomes" id="UP000615455">
    <property type="component" value="Unassembled WGS sequence"/>
</dbReference>
<name>A0ABQ2BT08_9BACL</name>
<feature type="region of interest" description="Disordered" evidence="1">
    <location>
        <begin position="1"/>
        <end position="26"/>
    </location>
</feature>
<organism evidence="2 3">
    <name type="scientific">Paenibacillus marchantiophytorum</name>
    <dbReference type="NCBI Taxonomy" id="1619310"/>
    <lineage>
        <taxon>Bacteria</taxon>
        <taxon>Bacillati</taxon>
        <taxon>Bacillota</taxon>
        <taxon>Bacilli</taxon>
        <taxon>Bacillales</taxon>
        <taxon>Paenibacillaceae</taxon>
        <taxon>Paenibacillus</taxon>
    </lineage>
</organism>
<proteinExistence type="predicted"/>
<protein>
    <submittedName>
        <fullName evidence="2">Uncharacterized protein</fullName>
    </submittedName>
</protein>
<comment type="caution">
    <text evidence="2">The sequence shown here is derived from an EMBL/GenBank/DDBJ whole genome shotgun (WGS) entry which is preliminary data.</text>
</comment>
<reference evidence="3" key="1">
    <citation type="journal article" date="2019" name="Int. J. Syst. Evol. Microbiol.">
        <title>The Global Catalogue of Microorganisms (GCM) 10K type strain sequencing project: providing services to taxonomists for standard genome sequencing and annotation.</title>
        <authorList>
            <consortium name="The Broad Institute Genomics Platform"/>
            <consortium name="The Broad Institute Genome Sequencing Center for Infectious Disease"/>
            <person name="Wu L."/>
            <person name="Ma J."/>
        </authorList>
    </citation>
    <scope>NUCLEOTIDE SEQUENCE [LARGE SCALE GENOMIC DNA]</scope>
    <source>
        <strain evidence="3">CGMCC 1.15043</strain>
    </source>
</reference>
<gene>
    <name evidence="2" type="ORF">GCM10008018_19390</name>
</gene>
<sequence length="60" mass="6825">MHDSVPLGQISRGPNPSANLVSDREKGEHVAKHKVYPCVFLRPKKGKELNTRLIWRNFTA</sequence>
<dbReference type="EMBL" id="BMHE01000007">
    <property type="protein sequence ID" value="GGI46900.1"/>
    <property type="molecule type" value="Genomic_DNA"/>
</dbReference>